<evidence type="ECO:0000313" key="2">
    <source>
        <dbReference type="EMBL" id="AUX47836.1"/>
    </source>
</evidence>
<protein>
    <submittedName>
        <fullName evidence="2">Uncharacterized protein</fullName>
    </submittedName>
</protein>
<sequence>MSGEAKLGRLFKSALGHYLERQRAKPGRITRTAYDDYVQSSTEVARAVSYPSLGALLGFYDQLAVEVITDQASAGVGPLSLQVHLAHSGDGFVWALKQPAPLTHADTLSLTGRTYLDIGFDDGAAPSMGVVRLELTLQAVAGPVRARVRVNVTANNLSEREFSVAVRKAQGQEPAVDAYDRCYPSGSRIHPAKVKHLLGYWSYTHKLHLDFENVAVIVPPGQMVCFNASDDYILVERGKVVWSSRAYWEQMYLKPHSGPKRTAEDPKPDAKLEYDD</sequence>
<name>A0A2L0F8C8_SORCE</name>
<dbReference type="Proteomes" id="UP000238348">
    <property type="component" value="Chromosome"/>
</dbReference>
<accession>A0A2L0F8C8</accession>
<dbReference type="EMBL" id="CP012673">
    <property type="protein sequence ID" value="AUX47836.1"/>
    <property type="molecule type" value="Genomic_DNA"/>
</dbReference>
<feature type="region of interest" description="Disordered" evidence="1">
    <location>
        <begin position="256"/>
        <end position="276"/>
    </location>
</feature>
<evidence type="ECO:0000256" key="1">
    <source>
        <dbReference type="SAM" id="MobiDB-lite"/>
    </source>
</evidence>
<proteinExistence type="predicted"/>
<dbReference type="AlphaFoldDB" id="A0A2L0F8C8"/>
<reference evidence="2 3" key="1">
    <citation type="submission" date="2015-09" db="EMBL/GenBank/DDBJ databases">
        <title>Sorangium comparison.</title>
        <authorList>
            <person name="Zaburannyi N."/>
            <person name="Bunk B."/>
            <person name="Overmann J."/>
            <person name="Mueller R."/>
        </authorList>
    </citation>
    <scope>NUCLEOTIDE SEQUENCE [LARGE SCALE GENOMIC DNA]</scope>
    <source>
        <strain evidence="2 3">So ce26</strain>
    </source>
</reference>
<feature type="compositionally biased region" description="Basic and acidic residues" evidence="1">
    <location>
        <begin position="261"/>
        <end position="276"/>
    </location>
</feature>
<gene>
    <name evidence="2" type="ORF">SOCE26_093610</name>
</gene>
<evidence type="ECO:0000313" key="3">
    <source>
        <dbReference type="Proteomes" id="UP000238348"/>
    </source>
</evidence>
<dbReference type="RefSeq" id="WP_104985784.1">
    <property type="nucleotide sequence ID" value="NZ_CP012673.1"/>
</dbReference>
<organism evidence="2 3">
    <name type="scientific">Sorangium cellulosum</name>
    <name type="common">Polyangium cellulosum</name>
    <dbReference type="NCBI Taxonomy" id="56"/>
    <lineage>
        <taxon>Bacteria</taxon>
        <taxon>Pseudomonadati</taxon>
        <taxon>Myxococcota</taxon>
        <taxon>Polyangia</taxon>
        <taxon>Polyangiales</taxon>
        <taxon>Polyangiaceae</taxon>
        <taxon>Sorangium</taxon>
    </lineage>
</organism>